<dbReference type="InterPro" id="IPR000132">
    <property type="entry name" value="Nitrilase/CN_hydratase_CS"/>
</dbReference>
<evidence type="ECO:0000256" key="2">
    <source>
        <dbReference type="PROSITE-ProRule" id="PRU10139"/>
    </source>
</evidence>
<comment type="caution">
    <text evidence="5">The sequence shown here is derived from an EMBL/GenBank/DDBJ whole genome shotgun (WGS) entry which is preliminary data.</text>
</comment>
<sequence length="303" mass="32845">MRFTVAAVQAAPVYLNLAASLAKAETLIAQAAAQGAKLVVFPETWLPGYPAWLDSCRDVNRWDSVAVKQVYRRLADNSVVVPGPVTEALGAAARAHGVILNMSVHERVDAGPGRGTLYNTMLLFGDDGTLLHVHRKLMPTYTERLIWGQGDGQSLQATATPLGRMGGLICWEHWMPPARQRLHESGEDVHVAAWPHVKEMNLLASRHYAFEGRCFVVAAGALMAVRDLPAGLEPLLELQADPDALLLRGGSAIIGPDGTILAGPIFDEEIILTAEIDLARIREEQMALDVTGHYARPDIFGPL</sequence>
<evidence type="ECO:0000313" key="5">
    <source>
        <dbReference type="EMBL" id="NVO33194.1"/>
    </source>
</evidence>
<organism evidence="5 6">
    <name type="scientific">Hymenobacter lapidiphilus</name>
    <dbReference type="NCBI Taxonomy" id="2608003"/>
    <lineage>
        <taxon>Bacteria</taxon>
        <taxon>Pseudomonadati</taxon>
        <taxon>Bacteroidota</taxon>
        <taxon>Cytophagia</taxon>
        <taxon>Cytophagales</taxon>
        <taxon>Hymenobacteraceae</taxon>
        <taxon>Hymenobacter</taxon>
    </lineage>
</organism>
<dbReference type="AlphaFoldDB" id="A0A7Y7U7W4"/>
<keyword evidence="6" id="KW-1185">Reference proteome</keyword>
<protein>
    <submittedName>
        <fullName evidence="5">Carbon-nitrogen hydrolase family protein</fullName>
    </submittedName>
</protein>
<dbReference type="RefSeq" id="WP_176910026.1">
    <property type="nucleotide sequence ID" value="NZ_JABKAU010000053.1"/>
</dbReference>
<feature type="chain" id="PRO_5031066187" evidence="3">
    <location>
        <begin position="25"/>
        <end position="303"/>
    </location>
</feature>
<proteinExistence type="inferred from homology"/>
<keyword evidence="3" id="KW-0732">Signal</keyword>
<evidence type="ECO:0000259" key="4">
    <source>
        <dbReference type="PROSITE" id="PS50263"/>
    </source>
</evidence>
<dbReference type="PANTHER" id="PTHR46044:SF1">
    <property type="entry name" value="CN HYDROLASE DOMAIN-CONTAINING PROTEIN"/>
    <property type="match status" value="1"/>
</dbReference>
<feature type="active site" description="Proton acceptor" evidence="2">
    <location>
        <position position="43"/>
    </location>
</feature>
<dbReference type="Pfam" id="PF00795">
    <property type="entry name" value="CN_hydrolase"/>
    <property type="match status" value="1"/>
</dbReference>
<dbReference type="CDD" id="cd07564">
    <property type="entry name" value="nitrilases_CHs"/>
    <property type="match status" value="1"/>
</dbReference>
<feature type="domain" description="CN hydrolase" evidence="4">
    <location>
        <begin position="3"/>
        <end position="278"/>
    </location>
</feature>
<name>A0A7Y7U7W4_9BACT</name>
<gene>
    <name evidence="5" type="ORF">HW554_18465</name>
</gene>
<reference evidence="5 6" key="1">
    <citation type="submission" date="2020-05" db="EMBL/GenBank/DDBJ databases">
        <title>Hymenobacter terrestris sp. nov. and Hymenobacter lapidiphilus sp. nov., isolated from regoliths in Antarctica.</title>
        <authorList>
            <person name="Sedlacek I."/>
            <person name="Pantucek R."/>
            <person name="Zeman M."/>
            <person name="Holochova P."/>
            <person name="Kralova S."/>
            <person name="Stankova E."/>
            <person name="Sedo O."/>
            <person name="Micenkova L."/>
            <person name="Svec P."/>
            <person name="Gupta V."/>
            <person name="Sood U."/>
            <person name="Korpole U.S."/>
            <person name="Lal R."/>
        </authorList>
    </citation>
    <scope>NUCLEOTIDE SEQUENCE [LARGE SCALE GENOMIC DNA]</scope>
    <source>
        <strain evidence="5 6">P5342</strain>
    </source>
</reference>
<evidence type="ECO:0000256" key="3">
    <source>
        <dbReference type="SAM" id="SignalP"/>
    </source>
</evidence>
<dbReference type="InterPro" id="IPR036526">
    <property type="entry name" value="C-N_Hydrolase_sf"/>
</dbReference>
<dbReference type="Gene3D" id="3.60.110.10">
    <property type="entry name" value="Carbon-nitrogen hydrolase"/>
    <property type="match status" value="1"/>
</dbReference>
<evidence type="ECO:0000313" key="6">
    <source>
        <dbReference type="Proteomes" id="UP000565521"/>
    </source>
</evidence>
<dbReference type="EMBL" id="JABKAU010000053">
    <property type="protein sequence ID" value="NVO33194.1"/>
    <property type="molecule type" value="Genomic_DNA"/>
</dbReference>
<dbReference type="PROSITE" id="PS50263">
    <property type="entry name" value="CN_HYDROLASE"/>
    <property type="match status" value="1"/>
</dbReference>
<feature type="signal peptide" evidence="3">
    <location>
        <begin position="1"/>
        <end position="24"/>
    </location>
</feature>
<dbReference type="GO" id="GO:0000257">
    <property type="term" value="F:nitrilase activity"/>
    <property type="evidence" value="ECO:0007669"/>
    <property type="project" value="UniProtKB-ARBA"/>
</dbReference>
<dbReference type="InterPro" id="IPR044149">
    <property type="entry name" value="Nitrilases_CHs"/>
</dbReference>
<dbReference type="PANTHER" id="PTHR46044">
    <property type="entry name" value="NITRILASE"/>
    <property type="match status" value="1"/>
</dbReference>
<comment type="similarity">
    <text evidence="1">Belongs to the carbon-nitrogen hydrolase superfamily. Nitrilase family.</text>
</comment>
<keyword evidence="5" id="KW-0378">Hydrolase</keyword>
<dbReference type="SUPFAM" id="SSF56317">
    <property type="entry name" value="Carbon-nitrogen hydrolase"/>
    <property type="match status" value="1"/>
</dbReference>
<dbReference type="Proteomes" id="UP000565521">
    <property type="component" value="Unassembled WGS sequence"/>
</dbReference>
<dbReference type="PROSITE" id="PS00920">
    <property type="entry name" value="NITRIL_CHT_1"/>
    <property type="match status" value="1"/>
</dbReference>
<dbReference type="InterPro" id="IPR003010">
    <property type="entry name" value="C-N_Hydrolase"/>
</dbReference>
<accession>A0A7Y7U7W4</accession>
<evidence type="ECO:0000256" key="1">
    <source>
        <dbReference type="ARBA" id="ARBA00008129"/>
    </source>
</evidence>